<keyword evidence="1" id="KW-1133">Transmembrane helix</keyword>
<evidence type="ECO:0000313" key="3">
    <source>
        <dbReference type="Proteomes" id="UP000427716"/>
    </source>
</evidence>
<evidence type="ECO:0000313" key="2">
    <source>
        <dbReference type="EMBL" id="QGT77532.1"/>
    </source>
</evidence>
<dbReference type="EMBL" id="CP046415">
    <property type="protein sequence ID" value="QGT77532.1"/>
    <property type="molecule type" value="Genomic_DNA"/>
</dbReference>
<dbReference type="KEGG" id="ghl:GM160_00780"/>
<dbReference type="AlphaFoldDB" id="A0A6I6D822"/>
<accession>A0A6I6D822</accession>
<feature type="transmembrane region" description="Helical" evidence="1">
    <location>
        <begin position="81"/>
        <end position="112"/>
    </location>
</feature>
<name>A0A6I6D822_9GAMM</name>
<proteinExistence type="predicted"/>
<dbReference type="InterPro" id="IPR021836">
    <property type="entry name" value="DUF3429"/>
</dbReference>
<feature type="transmembrane region" description="Helical" evidence="1">
    <location>
        <begin position="132"/>
        <end position="153"/>
    </location>
</feature>
<dbReference type="RefSeq" id="WP_156227414.1">
    <property type="nucleotide sequence ID" value="NZ_CP046415.1"/>
</dbReference>
<keyword evidence="3" id="KW-1185">Reference proteome</keyword>
<dbReference type="Pfam" id="PF11911">
    <property type="entry name" value="DUF3429"/>
    <property type="match status" value="1"/>
</dbReference>
<gene>
    <name evidence="2" type="ORF">GM160_00780</name>
</gene>
<dbReference type="Proteomes" id="UP000427716">
    <property type="component" value="Chromosome"/>
</dbReference>
<evidence type="ECO:0000256" key="1">
    <source>
        <dbReference type="SAM" id="Phobius"/>
    </source>
</evidence>
<reference evidence="2 3" key="1">
    <citation type="submission" date="2019-11" db="EMBL/GenBank/DDBJ databases">
        <authorList>
            <person name="Zhang J."/>
            <person name="Sun C."/>
        </authorList>
    </citation>
    <scope>NUCLEOTIDE SEQUENCE [LARGE SCALE GENOMIC DNA]</scope>
    <source>
        <strain evidence="3">sp2</strain>
    </source>
</reference>
<organism evidence="2 3">
    <name type="scientific">Guyparkeria halophila</name>
    <dbReference type="NCBI Taxonomy" id="47960"/>
    <lineage>
        <taxon>Bacteria</taxon>
        <taxon>Pseudomonadati</taxon>
        <taxon>Pseudomonadota</taxon>
        <taxon>Gammaproteobacteria</taxon>
        <taxon>Chromatiales</taxon>
        <taxon>Thioalkalibacteraceae</taxon>
        <taxon>Guyparkeria</taxon>
    </lineage>
</organism>
<keyword evidence="1" id="KW-0472">Membrane</keyword>
<feature type="transmembrane region" description="Helical" evidence="1">
    <location>
        <begin position="41"/>
        <end position="60"/>
    </location>
</feature>
<protein>
    <submittedName>
        <fullName evidence="2">DUF3429 family protein</fullName>
    </submittedName>
</protein>
<sequence>MRTTAYLLAFGLLIPFWALAALAWVATPAWSAHALDALSAYAAVMLGFLGAIHWGVVLATTPAERALLVGDARHRLGWGALLVLAAWVAAMLPWAVLSLSLLFLLLVVSWQIDRHWLDNLPVGWSYQRLRQWFTLLAALALLAAIASWLRPLLPVGGA</sequence>
<keyword evidence="1" id="KW-0812">Transmembrane</keyword>